<dbReference type="EMBL" id="AQQZ01000002">
    <property type="protein sequence ID" value="KNG94847.1"/>
    <property type="molecule type" value="Genomic_DNA"/>
</dbReference>
<dbReference type="SUPFAM" id="SSF53850">
    <property type="entry name" value="Periplasmic binding protein-like II"/>
    <property type="match status" value="1"/>
</dbReference>
<dbReference type="InterPro" id="IPR000847">
    <property type="entry name" value="LysR_HTH_N"/>
</dbReference>
<gene>
    <name evidence="6" type="ORF">ATO11_05545</name>
</gene>
<evidence type="ECO:0000313" key="6">
    <source>
        <dbReference type="EMBL" id="KNG94847.1"/>
    </source>
</evidence>
<evidence type="ECO:0000259" key="5">
    <source>
        <dbReference type="PROSITE" id="PS50931"/>
    </source>
</evidence>
<feature type="domain" description="HTH lysR-type" evidence="5">
    <location>
        <begin position="6"/>
        <end position="61"/>
    </location>
</feature>
<dbReference type="Gene3D" id="3.40.190.10">
    <property type="entry name" value="Periplasmic binding protein-like II"/>
    <property type="match status" value="2"/>
</dbReference>
<dbReference type="RefSeq" id="WP_050529835.1">
    <property type="nucleotide sequence ID" value="NZ_AQQZ01000002.1"/>
</dbReference>
<dbReference type="STRING" id="1317121.ATO11_05545"/>
<reference evidence="6 7" key="1">
    <citation type="journal article" date="2015" name="Int. J. Syst. Evol. Microbiol.">
        <title>Aestuariivita atlantica sp. nov., isolated from deep sea sediment of the Atlantic Ocean.</title>
        <authorList>
            <person name="Li G."/>
            <person name="Lai Q."/>
            <person name="Du Y."/>
            <person name="Liu X."/>
            <person name="Sun F."/>
            <person name="Shao Z."/>
        </authorList>
    </citation>
    <scope>NUCLEOTIDE SEQUENCE [LARGE SCALE GENOMIC DNA]</scope>
    <source>
        <strain evidence="6 7">22II-S11-z3</strain>
    </source>
</reference>
<evidence type="ECO:0000313" key="7">
    <source>
        <dbReference type="Proteomes" id="UP000036938"/>
    </source>
</evidence>
<dbReference type="PROSITE" id="PS50931">
    <property type="entry name" value="HTH_LYSR"/>
    <property type="match status" value="1"/>
</dbReference>
<proteinExistence type="inferred from homology"/>
<dbReference type="Pfam" id="PF03466">
    <property type="entry name" value="LysR_substrate"/>
    <property type="match status" value="1"/>
</dbReference>
<dbReference type="InterPro" id="IPR036388">
    <property type="entry name" value="WH-like_DNA-bd_sf"/>
</dbReference>
<evidence type="ECO:0000256" key="3">
    <source>
        <dbReference type="ARBA" id="ARBA00023125"/>
    </source>
</evidence>
<accession>A0A0L1JT14</accession>
<dbReference type="InterPro" id="IPR058163">
    <property type="entry name" value="LysR-type_TF_proteobact-type"/>
</dbReference>
<dbReference type="OrthoDB" id="3252676at2"/>
<dbReference type="GO" id="GO:0006351">
    <property type="term" value="P:DNA-templated transcription"/>
    <property type="evidence" value="ECO:0007669"/>
    <property type="project" value="TreeGrafter"/>
</dbReference>
<dbReference type="AlphaFoldDB" id="A0A0L1JT14"/>
<dbReference type="SUPFAM" id="SSF46785">
    <property type="entry name" value="Winged helix' DNA-binding domain"/>
    <property type="match status" value="1"/>
</dbReference>
<keyword evidence="3" id="KW-0238">DNA-binding</keyword>
<dbReference type="PANTHER" id="PTHR30537">
    <property type="entry name" value="HTH-TYPE TRANSCRIPTIONAL REGULATOR"/>
    <property type="match status" value="1"/>
</dbReference>
<name>A0A0L1JT14_9RHOB</name>
<dbReference type="InterPro" id="IPR005119">
    <property type="entry name" value="LysR_subst-bd"/>
</dbReference>
<protein>
    <recommendedName>
        <fullName evidence="5">HTH lysR-type domain-containing protein</fullName>
    </recommendedName>
</protein>
<dbReference type="GO" id="GO:0003700">
    <property type="term" value="F:DNA-binding transcription factor activity"/>
    <property type="evidence" value="ECO:0007669"/>
    <property type="project" value="InterPro"/>
</dbReference>
<comment type="similarity">
    <text evidence="1">Belongs to the LysR transcriptional regulatory family.</text>
</comment>
<comment type="caution">
    <text evidence="6">The sequence shown here is derived from an EMBL/GenBank/DDBJ whole genome shotgun (WGS) entry which is preliminary data.</text>
</comment>
<dbReference type="GO" id="GO:0043565">
    <property type="term" value="F:sequence-specific DNA binding"/>
    <property type="evidence" value="ECO:0007669"/>
    <property type="project" value="TreeGrafter"/>
</dbReference>
<keyword evidence="4" id="KW-0804">Transcription</keyword>
<dbReference type="Proteomes" id="UP000036938">
    <property type="component" value="Unassembled WGS sequence"/>
</dbReference>
<evidence type="ECO:0000256" key="4">
    <source>
        <dbReference type="ARBA" id="ARBA00023163"/>
    </source>
</evidence>
<dbReference type="InterPro" id="IPR036390">
    <property type="entry name" value="WH_DNA-bd_sf"/>
</dbReference>
<organism evidence="6 7">
    <name type="scientific">Pseudaestuariivita atlantica</name>
    <dbReference type="NCBI Taxonomy" id="1317121"/>
    <lineage>
        <taxon>Bacteria</taxon>
        <taxon>Pseudomonadati</taxon>
        <taxon>Pseudomonadota</taxon>
        <taxon>Alphaproteobacteria</taxon>
        <taxon>Rhodobacterales</taxon>
        <taxon>Paracoccaceae</taxon>
        <taxon>Pseudaestuariivita</taxon>
    </lineage>
</organism>
<keyword evidence="7" id="KW-1185">Reference proteome</keyword>
<dbReference type="PANTHER" id="PTHR30537:SF74">
    <property type="entry name" value="HTH-TYPE TRANSCRIPTIONAL REGULATOR TRPI"/>
    <property type="match status" value="1"/>
</dbReference>
<evidence type="ECO:0000256" key="1">
    <source>
        <dbReference type="ARBA" id="ARBA00009437"/>
    </source>
</evidence>
<dbReference type="Gene3D" id="1.10.10.10">
    <property type="entry name" value="Winged helix-like DNA-binding domain superfamily/Winged helix DNA-binding domain"/>
    <property type="match status" value="1"/>
</dbReference>
<evidence type="ECO:0000256" key="2">
    <source>
        <dbReference type="ARBA" id="ARBA00023015"/>
    </source>
</evidence>
<sequence>MVASHLRSLQALELAVRTGSFNAAADALSITPAALGQRIRTLEEFLDTELIVRGRKGTRPTLELEAVLSDLQTAFQALDRVTEAMSFQKASAIHIVADLDLAEHWLAPRLPAFRAAYPNIQFCINGIGDVPSKVGSPDIRIERGAEAKGEVLIDDYFVPVTAPSNLWRVGRHDKTAAMEGVSLLHVKPRAKQPDWAAWSVAYGQRKTGLTRGQKYRNTRLALDATRNAVGFMLCGVSLIEDDLRQENLVLPFPGDMGLPATLPYRLWTRHPQTIRPQLQKFLDWVRDEGRATQAFIERLAR</sequence>
<keyword evidence="2" id="KW-0805">Transcription regulation</keyword>
<dbReference type="Pfam" id="PF00126">
    <property type="entry name" value="HTH_1"/>
    <property type="match status" value="1"/>
</dbReference>